<dbReference type="OrthoDB" id="1692623at2759"/>
<dbReference type="RefSeq" id="XP_021752519.1">
    <property type="nucleotide sequence ID" value="XM_021896827.1"/>
</dbReference>
<dbReference type="Gene3D" id="3.40.1810.10">
    <property type="entry name" value="Transcription factor, MADS-box"/>
    <property type="match status" value="1"/>
</dbReference>
<dbReference type="SUPFAM" id="SSF55455">
    <property type="entry name" value="SRF-like"/>
    <property type="match status" value="1"/>
</dbReference>
<dbReference type="Gramene" id="AUR62002527-RA">
    <property type="protein sequence ID" value="AUR62002527-RA:cds"/>
    <property type="gene ID" value="AUR62002527"/>
</dbReference>
<dbReference type="GO" id="GO:0000978">
    <property type="term" value="F:RNA polymerase II cis-regulatory region sequence-specific DNA binding"/>
    <property type="evidence" value="ECO:0007669"/>
    <property type="project" value="TreeGrafter"/>
</dbReference>
<gene>
    <name evidence="7" type="primary">LOC110718025</name>
</gene>
<dbReference type="OMA" id="CHEDGVM"/>
<dbReference type="CDD" id="cd00266">
    <property type="entry name" value="MADS_SRF_like"/>
    <property type="match status" value="1"/>
</dbReference>
<dbReference type="SMART" id="SM00432">
    <property type="entry name" value="MADS"/>
    <property type="match status" value="1"/>
</dbReference>
<accession>A0A803KU19</accession>
<evidence type="ECO:0000313" key="8">
    <source>
        <dbReference type="Proteomes" id="UP000596660"/>
    </source>
</evidence>
<keyword evidence="2" id="KW-0805">Transcription regulation</keyword>
<dbReference type="PROSITE" id="PS50066">
    <property type="entry name" value="MADS_BOX_2"/>
    <property type="match status" value="1"/>
</dbReference>
<dbReference type="GO" id="GO:0000981">
    <property type="term" value="F:DNA-binding transcription factor activity, RNA polymerase II-specific"/>
    <property type="evidence" value="ECO:0007669"/>
    <property type="project" value="InterPro"/>
</dbReference>
<keyword evidence="4" id="KW-0804">Transcription</keyword>
<dbReference type="PANTHER" id="PTHR11945">
    <property type="entry name" value="MADS BOX PROTEIN"/>
    <property type="match status" value="1"/>
</dbReference>
<dbReference type="GO" id="GO:0045944">
    <property type="term" value="P:positive regulation of transcription by RNA polymerase II"/>
    <property type="evidence" value="ECO:0007669"/>
    <property type="project" value="InterPro"/>
</dbReference>
<sequence>MSRKNVKLSIIKDVASRKSSLTNRSHGLLKKTEEMSVLCDVDACAIIYGKDDQVPLVWPSSETEVRRIINNYKSMSHVGQSERQLDQQSLLKQTVQKNEEKLARIQSKNRELQMENIITDIMTGRATLEQVPPCDLDYMIRVLQERMKLVKNRISNWENNINNPPFQNSNTNRDDNLKINSSLCHEDGVMEASTSRNNHTSE</sequence>
<dbReference type="AlphaFoldDB" id="A0A803KU19"/>
<keyword evidence="5" id="KW-0539">Nucleus</keyword>
<evidence type="ECO:0000259" key="6">
    <source>
        <dbReference type="PROSITE" id="PS50066"/>
    </source>
</evidence>
<evidence type="ECO:0000256" key="1">
    <source>
        <dbReference type="ARBA" id="ARBA00004123"/>
    </source>
</evidence>
<dbReference type="GO" id="GO:0046983">
    <property type="term" value="F:protein dimerization activity"/>
    <property type="evidence" value="ECO:0007669"/>
    <property type="project" value="InterPro"/>
</dbReference>
<organism evidence="7 8">
    <name type="scientific">Chenopodium quinoa</name>
    <name type="common">Quinoa</name>
    <dbReference type="NCBI Taxonomy" id="63459"/>
    <lineage>
        <taxon>Eukaryota</taxon>
        <taxon>Viridiplantae</taxon>
        <taxon>Streptophyta</taxon>
        <taxon>Embryophyta</taxon>
        <taxon>Tracheophyta</taxon>
        <taxon>Spermatophyta</taxon>
        <taxon>Magnoliopsida</taxon>
        <taxon>eudicotyledons</taxon>
        <taxon>Gunneridae</taxon>
        <taxon>Pentapetalae</taxon>
        <taxon>Caryophyllales</taxon>
        <taxon>Chenopodiaceae</taxon>
        <taxon>Chenopodioideae</taxon>
        <taxon>Atripliceae</taxon>
        <taxon>Chenopodium</taxon>
    </lineage>
</organism>
<keyword evidence="3" id="KW-0238">DNA-binding</keyword>
<proteinExistence type="predicted"/>
<dbReference type="Pfam" id="PF00319">
    <property type="entry name" value="SRF-TF"/>
    <property type="match status" value="1"/>
</dbReference>
<reference evidence="7" key="2">
    <citation type="submission" date="2021-03" db="UniProtKB">
        <authorList>
            <consortium name="EnsemblPlants"/>
        </authorList>
    </citation>
    <scope>IDENTIFICATION</scope>
</reference>
<dbReference type="InterPro" id="IPR036879">
    <property type="entry name" value="TF_MADSbox_sf"/>
</dbReference>
<dbReference type="Proteomes" id="UP000596660">
    <property type="component" value="Unplaced"/>
</dbReference>
<dbReference type="PRINTS" id="PR00404">
    <property type="entry name" value="MADSDOMAIN"/>
</dbReference>
<evidence type="ECO:0000313" key="7">
    <source>
        <dbReference type="EnsemblPlants" id="AUR62002527-RA:cds"/>
    </source>
</evidence>
<name>A0A803KU19_CHEQI</name>
<dbReference type="InterPro" id="IPR033897">
    <property type="entry name" value="SRF-like_MADS-box"/>
</dbReference>
<protein>
    <recommendedName>
        <fullName evidence="6">MADS-box domain-containing protein</fullName>
    </recommendedName>
</protein>
<evidence type="ECO:0000256" key="5">
    <source>
        <dbReference type="ARBA" id="ARBA00023242"/>
    </source>
</evidence>
<dbReference type="InterPro" id="IPR002100">
    <property type="entry name" value="TF_MADSbox"/>
</dbReference>
<comment type="subcellular location">
    <subcellularLocation>
        <location evidence="1">Nucleus</location>
    </subcellularLocation>
</comment>
<evidence type="ECO:0000256" key="2">
    <source>
        <dbReference type="ARBA" id="ARBA00023015"/>
    </source>
</evidence>
<evidence type="ECO:0000256" key="4">
    <source>
        <dbReference type="ARBA" id="ARBA00023163"/>
    </source>
</evidence>
<reference evidence="7" key="1">
    <citation type="journal article" date="2017" name="Nature">
        <title>The genome of Chenopodium quinoa.</title>
        <authorList>
            <person name="Jarvis D.E."/>
            <person name="Ho Y.S."/>
            <person name="Lightfoot D.J."/>
            <person name="Schmoeckel S.M."/>
            <person name="Li B."/>
            <person name="Borm T.J.A."/>
            <person name="Ohyanagi H."/>
            <person name="Mineta K."/>
            <person name="Michell C.T."/>
            <person name="Saber N."/>
            <person name="Kharbatia N.M."/>
            <person name="Rupper R.R."/>
            <person name="Sharp A.R."/>
            <person name="Dally N."/>
            <person name="Boughton B.A."/>
            <person name="Woo Y.H."/>
            <person name="Gao G."/>
            <person name="Schijlen E.G.W.M."/>
            <person name="Guo X."/>
            <person name="Momin A.A."/>
            <person name="Negrao S."/>
            <person name="Al-Babili S."/>
            <person name="Gehring C."/>
            <person name="Roessner U."/>
            <person name="Jung C."/>
            <person name="Murphy K."/>
            <person name="Arold S.T."/>
            <person name="Gojobori T."/>
            <person name="van der Linden C.G."/>
            <person name="van Loo E.N."/>
            <person name="Jellen E.N."/>
            <person name="Maughan P.J."/>
            <person name="Tester M."/>
        </authorList>
    </citation>
    <scope>NUCLEOTIDE SEQUENCE [LARGE SCALE GENOMIC DNA]</scope>
    <source>
        <strain evidence="7">cv. PI 614886</strain>
    </source>
</reference>
<evidence type="ECO:0000256" key="3">
    <source>
        <dbReference type="ARBA" id="ARBA00023125"/>
    </source>
</evidence>
<dbReference type="GeneID" id="110718025"/>
<dbReference type="KEGG" id="cqi:110718025"/>
<dbReference type="PANTHER" id="PTHR11945:SF387">
    <property type="entry name" value="AGAMOUS-LIKE MADS-BOX PROTEIN AGL80"/>
    <property type="match status" value="1"/>
</dbReference>
<feature type="domain" description="MADS-box" evidence="6">
    <location>
        <begin position="1"/>
        <end position="54"/>
    </location>
</feature>
<dbReference type="GO" id="GO:0005634">
    <property type="term" value="C:nucleus"/>
    <property type="evidence" value="ECO:0007669"/>
    <property type="project" value="UniProtKB-SubCell"/>
</dbReference>
<dbReference type="EnsemblPlants" id="AUR62002527-RA">
    <property type="protein sequence ID" value="AUR62002527-RA:cds"/>
    <property type="gene ID" value="AUR62002527"/>
</dbReference>
<keyword evidence="8" id="KW-1185">Reference proteome</keyword>